<dbReference type="AlphaFoldDB" id="A0A5U7G1K2"/>
<evidence type="ECO:0008006" key="2">
    <source>
        <dbReference type="Google" id="ProtNLM"/>
    </source>
</evidence>
<name>A0A5U7G1K2_SALER</name>
<comment type="caution">
    <text evidence="1">The sequence shown here is derived from an EMBL/GenBank/DDBJ whole genome shotgun (WGS) entry which is preliminary data.</text>
</comment>
<accession>A0A5U7G1K2</accession>
<dbReference type="EMBL" id="AAKKTY010000027">
    <property type="protein sequence ID" value="ECS8942158.1"/>
    <property type="molecule type" value="Genomic_DNA"/>
</dbReference>
<gene>
    <name evidence="1" type="ORF">CV292_23750</name>
</gene>
<protein>
    <recommendedName>
        <fullName evidence="2">Terminase small subunit</fullName>
    </recommendedName>
</protein>
<evidence type="ECO:0000313" key="1">
    <source>
        <dbReference type="EMBL" id="ECS8942158.1"/>
    </source>
</evidence>
<organism evidence="1">
    <name type="scientific">Salmonella enterica</name>
    <name type="common">Salmonella choleraesuis</name>
    <dbReference type="NCBI Taxonomy" id="28901"/>
    <lineage>
        <taxon>Bacteria</taxon>
        <taxon>Pseudomonadati</taxon>
        <taxon>Pseudomonadota</taxon>
        <taxon>Gammaproteobacteria</taxon>
        <taxon>Enterobacterales</taxon>
        <taxon>Enterobacteriaceae</taxon>
        <taxon>Salmonella</taxon>
    </lineage>
</organism>
<dbReference type="InterPro" id="IPR009061">
    <property type="entry name" value="DNA-bd_dom_put_sf"/>
</dbReference>
<sequence length="80" mass="8710">MKVNKKQLAEIFGRDVRTITTWQSQGLPMISGGGNLTARLHEPLPAGAVMHIVPRLAGAKSGWAGVLLGARWLERHLFPV</sequence>
<dbReference type="Gene3D" id="1.10.10.10">
    <property type="entry name" value="Winged helix-like DNA-binding domain superfamily/Winged helix DNA-binding domain"/>
    <property type="match status" value="1"/>
</dbReference>
<reference evidence="1" key="1">
    <citation type="submission" date="2018-07" db="EMBL/GenBank/DDBJ databases">
        <authorList>
            <consortium name="PulseNet: The National Subtyping Network for Foodborne Disease Surveillance"/>
            <person name="Tarr C.L."/>
            <person name="Trees E."/>
            <person name="Katz L.S."/>
            <person name="Carleton-Romer H.A."/>
            <person name="Stroika S."/>
            <person name="Kucerova Z."/>
            <person name="Roache K.F."/>
            <person name="Sabol A.L."/>
            <person name="Besser J."/>
            <person name="Gerner-Smidt P."/>
        </authorList>
    </citation>
    <scope>NUCLEOTIDE SEQUENCE</scope>
    <source>
        <strain evidence="1">PNUSAS028293</strain>
    </source>
</reference>
<dbReference type="InterPro" id="IPR036388">
    <property type="entry name" value="WH-like_DNA-bd_sf"/>
</dbReference>
<dbReference type="SUPFAM" id="SSF46955">
    <property type="entry name" value="Putative DNA-binding domain"/>
    <property type="match status" value="1"/>
</dbReference>
<proteinExistence type="predicted"/>
<dbReference type="InterPro" id="IPR010906">
    <property type="entry name" value="Phage_lambda_Nu1_terminase-ssu"/>
</dbReference>
<dbReference type="Pfam" id="PF07471">
    <property type="entry name" value="Phage_Nu1"/>
    <property type="match status" value="1"/>
</dbReference>